<organism evidence="1 2">
    <name type="scientific">Prevotella amnii CRIS 21A-A</name>
    <dbReference type="NCBI Taxonomy" id="679191"/>
    <lineage>
        <taxon>Bacteria</taxon>
        <taxon>Pseudomonadati</taxon>
        <taxon>Bacteroidota</taxon>
        <taxon>Bacteroidia</taxon>
        <taxon>Bacteroidales</taxon>
        <taxon>Prevotellaceae</taxon>
        <taxon>Prevotella</taxon>
    </lineage>
</organism>
<reference evidence="1 2" key="1">
    <citation type="submission" date="2010-09" db="EMBL/GenBank/DDBJ databases">
        <authorList>
            <person name="Harkins D.M."/>
            <person name="Madupu R."/>
            <person name="Durkin A.S."/>
            <person name="Torralba M."/>
            <person name="Methe B."/>
            <person name="Sutton G.G."/>
            <person name="Nelson K.E."/>
        </authorList>
    </citation>
    <scope>NUCLEOTIDE SEQUENCE [LARGE SCALE GENOMIC DNA]</scope>
    <source>
        <strain evidence="1 2">CRIS 21A-A</strain>
    </source>
</reference>
<proteinExistence type="predicted"/>
<accession>E1GWI7</accession>
<dbReference type="Proteomes" id="UP000016016">
    <property type="component" value="Unassembled WGS sequence"/>
</dbReference>
<dbReference type="AlphaFoldDB" id="E1GWI7"/>
<gene>
    <name evidence="1" type="ORF">HMPREF9018_2075</name>
</gene>
<name>E1GWI7_9BACT</name>
<evidence type="ECO:0000313" key="1">
    <source>
        <dbReference type="EMBL" id="EFN90976.1"/>
    </source>
</evidence>
<dbReference type="RefSeq" id="WP_008449574.1">
    <property type="nucleotide sequence ID" value="NZ_ADFQ01000073.1"/>
</dbReference>
<evidence type="ECO:0000313" key="2">
    <source>
        <dbReference type="Proteomes" id="UP000016016"/>
    </source>
</evidence>
<sequence>MNSNKKEGIEDGISINKNYHVVIPFDLLEFLSVDYSYKNKRRFSRLQAFQNLIEYYSTSESKKETMAVNIERLSKDWGWSRPSVIKFVMFLKSKNILEIFSVVTSKMVRVRNEIIVSRSENAVEK</sequence>
<protein>
    <submittedName>
        <fullName evidence="1">Uncharacterized protein</fullName>
    </submittedName>
</protein>
<comment type="caution">
    <text evidence="1">The sequence shown here is derived from an EMBL/GenBank/DDBJ whole genome shotgun (WGS) entry which is preliminary data.</text>
</comment>
<dbReference type="EMBL" id="ADFQ01000073">
    <property type="protein sequence ID" value="EFN90976.1"/>
    <property type="molecule type" value="Genomic_DNA"/>
</dbReference>